<dbReference type="GeneID" id="14911238"/>
<dbReference type="GO" id="GO:0005524">
    <property type="term" value="F:ATP binding"/>
    <property type="evidence" value="ECO:0007669"/>
    <property type="project" value="UniProtKB-KW"/>
</dbReference>
<dbReference type="STRING" id="1257118.L8GDD0"/>
<dbReference type="AlphaFoldDB" id="L8GDD0"/>
<keyword evidence="2" id="KW-0067">ATP-binding</keyword>
<protein>
    <submittedName>
        <fullName evidence="4">Partitioning defective 1, putative</fullName>
    </submittedName>
</protein>
<dbReference type="Pfam" id="PF00069">
    <property type="entry name" value="Pkinase"/>
    <property type="match status" value="1"/>
</dbReference>
<dbReference type="PANTHER" id="PTHR24346:SF42">
    <property type="entry name" value="SERINE_THREONINE-PROTEIN KINASE SIK3"/>
    <property type="match status" value="1"/>
</dbReference>
<accession>L8GDD0</accession>
<dbReference type="EMBL" id="KB008172">
    <property type="protein sequence ID" value="ELR10874.1"/>
    <property type="molecule type" value="Genomic_DNA"/>
</dbReference>
<dbReference type="PROSITE" id="PS50011">
    <property type="entry name" value="PROTEIN_KINASE_DOM"/>
    <property type="match status" value="1"/>
</dbReference>
<proteinExistence type="predicted"/>
<evidence type="ECO:0000313" key="5">
    <source>
        <dbReference type="Proteomes" id="UP000011083"/>
    </source>
</evidence>
<dbReference type="GO" id="GO:0050321">
    <property type="term" value="F:tau-protein kinase activity"/>
    <property type="evidence" value="ECO:0007669"/>
    <property type="project" value="TreeGrafter"/>
</dbReference>
<name>L8GDD0_ACACF</name>
<dbReference type="KEGG" id="acan:ACA1_181280"/>
<dbReference type="InterPro" id="IPR000719">
    <property type="entry name" value="Prot_kinase_dom"/>
</dbReference>
<dbReference type="RefSeq" id="XP_004332887.1">
    <property type="nucleotide sequence ID" value="XM_004332839.1"/>
</dbReference>
<keyword evidence="1" id="KW-0547">Nucleotide-binding</keyword>
<dbReference type="OrthoDB" id="26524at2759"/>
<evidence type="ECO:0000259" key="3">
    <source>
        <dbReference type="PROSITE" id="PS50011"/>
    </source>
</evidence>
<dbReference type="OMA" id="HTISICP"/>
<organism evidence="4 5">
    <name type="scientific">Acanthamoeba castellanii (strain ATCC 30010 / Neff)</name>
    <dbReference type="NCBI Taxonomy" id="1257118"/>
    <lineage>
        <taxon>Eukaryota</taxon>
        <taxon>Amoebozoa</taxon>
        <taxon>Discosea</taxon>
        <taxon>Longamoebia</taxon>
        <taxon>Centramoebida</taxon>
        <taxon>Acanthamoebidae</taxon>
        <taxon>Acanthamoeba</taxon>
    </lineage>
</organism>
<evidence type="ECO:0000256" key="2">
    <source>
        <dbReference type="ARBA" id="ARBA00022840"/>
    </source>
</evidence>
<sequence>MAAAAGSCGAVYLGRHPQTHRDYAVKLIPKDASDQRTARLLQRVRLEGDLLLALDHPHIVRGYGVMETDSHAFLFMEHAQGGDLLEYLNREGALTETRARLMFRQVVRAVRHLHQRGWVHRDIKENLEAQQQAKRRVAVVVSIIVRIEDVILATKETQGIHFHFHHLNLWAPTKRMQECVGTFPYAAPEVINREKYIGPEVDVWSLGVGTPPFPFPATQQAFPIRIYGHTISICPS</sequence>
<evidence type="ECO:0000256" key="1">
    <source>
        <dbReference type="ARBA" id="ARBA00022741"/>
    </source>
</evidence>
<keyword evidence="5" id="KW-1185">Reference proteome</keyword>
<feature type="domain" description="Protein kinase" evidence="3">
    <location>
        <begin position="1"/>
        <end position="236"/>
    </location>
</feature>
<dbReference type="Proteomes" id="UP000011083">
    <property type="component" value="Unassembled WGS sequence"/>
</dbReference>
<dbReference type="Gene3D" id="1.10.510.10">
    <property type="entry name" value="Transferase(Phosphotransferase) domain 1"/>
    <property type="match status" value="1"/>
</dbReference>
<dbReference type="GO" id="GO:0000226">
    <property type="term" value="P:microtubule cytoskeleton organization"/>
    <property type="evidence" value="ECO:0007669"/>
    <property type="project" value="TreeGrafter"/>
</dbReference>
<dbReference type="SUPFAM" id="SSF56112">
    <property type="entry name" value="Protein kinase-like (PK-like)"/>
    <property type="match status" value="1"/>
</dbReference>
<dbReference type="GO" id="GO:0035556">
    <property type="term" value="P:intracellular signal transduction"/>
    <property type="evidence" value="ECO:0007669"/>
    <property type="project" value="TreeGrafter"/>
</dbReference>
<dbReference type="InterPro" id="IPR011009">
    <property type="entry name" value="Kinase-like_dom_sf"/>
</dbReference>
<dbReference type="VEuPathDB" id="AmoebaDB:ACA1_181280"/>
<dbReference type="GO" id="GO:0005737">
    <property type="term" value="C:cytoplasm"/>
    <property type="evidence" value="ECO:0007669"/>
    <property type="project" value="TreeGrafter"/>
</dbReference>
<reference evidence="4 5" key="1">
    <citation type="journal article" date="2013" name="Genome Biol.">
        <title>Genome of Acanthamoeba castellanii highlights extensive lateral gene transfer and early evolution of tyrosine kinase signaling.</title>
        <authorList>
            <person name="Clarke M."/>
            <person name="Lohan A.J."/>
            <person name="Liu B."/>
            <person name="Lagkouvardos I."/>
            <person name="Roy S."/>
            <person name="Zafar N."/>
            <person name="Bertelli C."/>
            <person name="Schilde C."/>
            <person name="Kianianmomeni A."/>
            <person name="Burglin T.R."/>
            <person name="Frech C."/>
            <person name="Turcotte B."/>
            <person name="Kopec K.O."/>
            <person name="Synnott J.M."/>
            <person name="Choo C."/>
            <person name="Paponov I."/>
            <person name="Finkler A."/>
            <person name="Soon Heng Tan C."/>
            <person name="Hutchins A.P."/>
            <person name="Weinmeier T."/>
            <person name="Rattei T."/>
            <person name="Chu J.S."/>
            <person name="Gimenez G."/>
            <person name="Irimia M."/>
            <person name="Rigden D.J."/>
            <person name="Fitzpatrick D.A."/>
            <person name="Lorenzo-Morales J."/>
            <person name="Bateman A."/>
            <person name="Chiu C.H."/>
            <person name="Tang P."/>
            <person name="Hegemann P."/>
            <person name="Fromm H."/>
            <person name="Raoult D."/>
            <person name="Greub G."/>
            <person name="Miranda-Saavedra D."/>
            <person name="Chen N."/>
            <person name="Nash P."/>
            <person name="Ginger M.L."/>
            <person name="Horn M."/>
            <person name="Schaap P."/>
            <person name="Caler L."/>
            <person name="Loftus B."/>
        </authorList>
    </citation>
    <scope>NUCLEOTIDE SEQUENCE [LARGE SCALE GENOMIC DNA]</scope>
    <source>
        <strain evidence="4 5">Neff</strain>
    </source>
</reference>
<gene>
    <name evidence="4" type="ORF">ACA1_181280</name>
</gene>
<dbReference type="PANTHER" id="PTHR24346">
    <property type="entry name" value="MAP/MICROTUBULE AFFINITY-REGULATING KINASE"/>
    <property type="match status" value="1"/>
</dbReference>
<evidence type="ECO:0000313" key="4">
    <source>
        <dbReference type="EMBL" id="ELR10874.1"/>
    </source>
</evidence>